<reference evidence="2 3" key="1">
    <citation type="journal article" date="2014" name="Mol. Plant">
        <title>Chromosome Scale Genome Assembly and Transcriptome Profiling of Nannochloropsis gaditana in Nitrogen Depletion.</title>
        <authorList>
            <person name="Corteggiani Carpinelli E."/>
            <person name="Telatin A."/>
            <person name="Vitulo N."/>
            <person name="Forcato C."/>
            <person name="D'Angelo M."/>
            <person name="Schiavon R."/>
            <person name="Vezzi A."/>
            <person name="Giacometti G.M."/>
            <person name="Morosinotto T."/>
            <person name="Valle G."/>
        </authorList>
    </citation>
    <scope>NUCLEOTIDE SEQUENCE [LARGE SCALE GENOMIC DNA]</scope>
    <source>
        <strain evidence="2 3">B-31</strain>
    </source>
</reference>
<sequence>MLAHLKYEHHRSYQAIACRSRIARVPDAPPRFGIEERMLALVKYSFAPEVLPHLPKACTYSTDFRHCSRNLYHLFVELFALTLPFLFPNFLQLLAAAVHAETRPMLPFEAPTQFY</sequence>
<comment type="caution">
    <text evidence="2">The sequence shown here is derived from an EMBL/GenBank/DDBJ whole genome shotgun (WGS) entry which is preliminary data.</text>
</comment>
<gene>
    <name evidence="2" type="ORF">Naga_100145g16</name>
</gene>
<evidence type="ECO:0000313" key="2">
    <source>
        <dbReference type="EMBL" id="EWM26269.1"/>
    </source>
</evidence>
<proteinExistence type="predicted"/>
<keyword evidence="1" id="KW-0472">Membrane</keyword>
<keyword evidence="3" id="KW-1185">Reference proteome</keyword>
<accession>W7U0U5</accession>
<evidence type="ECO:0000313" key="3">
    <source>
        <dbReference type="Proteomes" id="UP000019335"/>
    </source>
</evidence>
<protein>
    <submittedName>
        <fullName evidence="2">Uncharacterized protein</fullName>
    </submittedName>
</protein>
<keyword evidence="1" id="KW-1133">Transmembrane helix</keyword>
<dbReference type="Proteomes" id="UP000019335">
    <property type="component" value="Chromosome 9"/>
</dbReference>
<dbReference type="AlphaFoldDB" id="W7U0U5"/>
<name>W7U0U5_9STRA</name>
<feature type="transmembrane region" description="Helical" evidence="1">
    <location>
        <begin position="74"/>
        <end position="98"/>
    </location>
</feature>
<dbReference type="EMBL" id="AZIL01000697">
    <property type="protein sequence ID" value="EWM26269.1"/>
    <property type="molecule type" value="Genomic_DNA"/>
</dbReference>
<organism evidence="2 3">
    <name type="scientific">Nannochloropsis gaditana</name>
    <dbReference type="NCBI Taxonomy" id="72520"/>
    <lineage>
        <taxon>Eukaryota</taxon>
        <taxon>Sar</taxon>
        <taxon>Stramenopiles</taxon>
        <taxon>Ochrophyta</taxon>
        <taxon>Eustigmatophyceae</taxon>
        <taxon>Eustigmatales</taxon>
        <taxon>Monodopsidaceae</taxon>
        <taxon>Nannochloropsis</taxon>
    </lineage>
</organism>
<evidence type="ECO:0000256" key="1">
    <source>
        <dbReference type="SAM" id="Phobius"/>
    </source>
</evidence>
<keyword evidence="1" id="KW-0812">Transmembrane</keyword>